<evidence type="ECO:0000256" key="7">
    <source>
        <dbReference type="ARBA" id="ARBA00022490"/>
    </source>
</evidence>
<evidence type="ECO:0000256" key="4">
    <source>
        <dbReference type="ARBA" id="ARBA00007540"/>
    </source>
</evidence>
<feature type="domain" description="Snurportin-1 m3G cap-binding" evidence="10">
    <location>
        <begin position="1"/>
        <end position="89"/>
    </location>
</feature>
<keyword evidence="6" id="KW-0813">Transport</keyword>
<evidence type="ECO:0000256" key="6">
    <source>
        <dbReference type="ARBA" id="ARBA00022448"/>
    </source>
</evidence>
<dbReference type="GO" id="GO:0061015">
    <property type="term" value="P:snRNA import into nucleus"/>
    <property type="evidence" value="ECO:0007669"/>
    <property type="project" value="InterPro"/>
</dbReference>
<protein>
    <recommendedName>
        <fullName evidence="5">Snurportin-1</fullName>
    </recommendedName>
</protein>
<gene>
    <name evidence="11" type="ORF">PBAH0796_LOCUS15317</name>
</gene>
<dbReference type="AlphaFoldDB" id="A0A7S0AFU8"/>
<evidence type="ECO:0000313" key="11">
    <source>
        <dbReference type="EMBL" id="CAD8361317.1"/>
    </source>
</evidence>
<evidence type="ECO:0000256" key="9">
    <source>
        <dbReference type="ARBA" id="ARBA00023242"/>
    </source>
</evidence>
<evidence type="ECO:0000259" key="10">
    <source>
        <dbReference type="Pfam" id="PF21974"/>
    </source>
</evidence>
<keyword evidence="9" id="KW-0539">Nucleus</keyword>
<dbReference type="PANTHER" id="PTHR13403:SF6">
    <property type="entry name" value="SNURPORTIN-1"/>
    <property type="match status" value="1"/>
</dbReference>
<dbReference type="InterPro" id="IPR017336">
    <property type="entry name" value="Snurportin-1"/>
</dbReference>
<evidence type="ECO:0000256" key="8">
    <source>
        <dbReference type="ARBA" id="ARBA00022884"/>
    </source>
</evidence>
<dbReference type="GO" id="GO:0005634">
    <property type="term" value="C:nucleus"/>
    <property type="evidence" value="ECO:0007669"/>
    <property type="project" value="UniProtKB-SubCell"/>
</dbReference>
<accession>A0A7S0AFU8</accession>
<sequence length="224" mass="24910">MDVLVWGDVDLATAEAECRMFWLESRFAELPEWRPRRARPLHLVSATPATQEALARAYQSDVGYVKDSFQFVHREGHYCISEPVTPLVLMWRDRQLSRYVVDTPDQEGKVLPERQAVVLELRGGGRLRTADHCIVAQLSEEGLVHAQGLAHGKGPKSKALLRCEVSSVDIMARQLAGVHAVAHVAARSRVWADSWGRIVFQHLHRQGEAGAISFDALMGIASGN</sequence>
<dbReference type="EMBL" id="HBEG01025172">
    <property type="protein sequence ID" value="CAD8361317.1"/>
    <property type="molecule type" value="Transcribed_RNA"/>
</dbReference>
<dbReference type="PANTHER" id="PTHR13403">
    <property type="entry name" value="SNURPORTIN1 RNUT1 PROTEIN RNA, U TRANSPORTER 1"/>
    <property type="match status" value="1"/>
</dbReference>
<name>A0A7S0AFU8_9DINO</name>
<dbReference type="Gene3D" id="3.30.470.30">
    <property type="entry name" value="DNA ligase/mRNA capping enzyme"/>
    <property type="match status" value="1"/>
</dbReference>
<proteinExistence type="inferred from homology"/>
<evidence type="ECO:0000256" key="5">
    <source>
        <dbReference type="ARBA" id="ARBA00016034"/>
    </source>
</evidence>
<dbReference type="GO" id="GO:0005737">
    <property type="term" value="C:cytoplasm"/>
    <property type="evidence" value="ECO:0007669"/>
    <property type="project" value="UniProtKB-SubCell"/>
</dbReference>
<evidence type="ECO:0000256" key="2">
    <source>
        <dbReference type="ARBA" id="ARBA00004123"/>
    </source>
</evidence>
<evidence type="ECO:0000256" key="1">
    <source>
        <dbReference type="ARBA" id="ARBA00003975"/>
    </source>
</evidence>
<keyword evidence="8" id="KW-0694">RNA-binding</keyword>
<dbReference type="GO" id="GO:0003723">
    <property type="term" value="F:RNA binding"/>
    <property type="evidence" value="ECO:0007669"/>
    <property type="project" value="UniProtKB-KW"/>
</dbReference>
<dbReference type="Pfam" id="PF21974">
    <property type="entry name" value="SPN1_m3Gcap_bd"/>
    <property type="match status" value="1"/>
</dbReference>
<organism evidence="11">
    <name type="scientific">Pyrodinium bahamense</name>
    <dbReference type="NCBI Taxonomy" id="73915"/>
    <lineage>
        <taxon>Eukaryota</taxon>
        <taxon>Sar</taxon>
        <taxon>Alveolata</taxon>
        <taxon>Dinophyceae</taxon>
        <taxon>Gonyaulacales</taxon>
        <taxon>Pyrocystaceae</taxon>
        <taxon>Pyrodinium</taxon>
    </lineage>
</organism>
<comment type="subcellular location">
    <subcellularLocation>
        <location evidence="3">Cytoplasm</location>
    </subcellularLocation>
    <subcellularLocation>
        <location evidence="2">Nucleus</location>
    </subcellularLocation>
</comment>
<keyword evidence="7" id="KW-0963">Cytoplasm</keyword>
<comment type="similarity">
    <text evidence="4">Belongs to the snurportin family.</text>
</comment>
<reference evidence="11" key="1">
    <citation type="submission" date="2021-01" db="EMBL/GenBank/DDBJ databases">
        <authorList>
            <person name="Corre E."/>
            <person name="Pelletier E."/>
            <person name="Niang G."/>
            <person name="Scheremetjew M."/>
            <person name="Finn R."/>
            <person name="Kale V."/>
            <person name="Holt S."/>
            <person name="Cochrane G."/>
            <person name="Meng A."/>
            <person name="Brown T."/>
            <person name="Cohen L."/>
        </authorList>
    </citation>
    <scope>NUCLEOTIDE SEQUENCE</scope>
    <source>
        <strain evidence="11">Pbaha01</strain>
    </source>
</reference>
<dbReference type="InterPro" id="IPR047857">
    <property type="entry name" value="Snurportin1_C"/>
</dbReference>
<evidence type="ECO:0000256" key="3">
    <source>
        <dbReference type="ARBA" id="ARBA00004496"/>
    </source>
</evidence>
<comment type="function">
    <text evidence="1">Functions as an U snRNP-specific nuclear import adapter. Involved in the trimethylguanosine (m3G)-cap-dependent nuclear import of U snRNPs. Binds specifically to the terminal m3G-cap U snRNAs.</text>
</comment>